<accession>A0A4Z2GLA9</accession>
<dbReference type="Proteomes" id="UP000314294">
    <property type="component" value="Unassembled WGS sequence"/>
</dbReference>
<gene>
    <name evidence="2" type="ORF">EYF80_036227</name>
</gene>
<comment type="caution">
    <text evidence="2">The sequence shown here is derived from an EMBL/GenBank/DDBJ whole genome shotgun (WGS) entry which is preliminary data.</text>
</comment>
<evidence type="ECO:0000313" key="2">
    <source>
        <dbReference type="EMBL" id="TNN53584.1"/>
    </source>
</evidence>
<sequence length="135" mass="14814">MAENVPVSKPLYVQMNKVKHLNRRKVCCNIVKLVELRVVVAACTIIAQEGKLNDIFRGAHNWYAGRHYNMSVCLYESREHVSCAVEPGVCAHIGTKVTKKVTCTPTTPFARAQSSASNASGATEQHEQSVCRGAN</sequence>
<evidence type="ECO:0000313" key="3">
    <source>
        <dbReference type="Proteomes" id="UP000314294"/>
    </source>
</evidence>
<feature type="compositionally biased region" description="Polar residues" evidence="1">
    <location>
        <begin position="112"/>
        <end position="123"/>
    </location>
</feature>
<organism evidence="2 3">
    <name type="scientific">Liparis tanakae</name>
    <name type="common">Tanaka's snailfish</name>
    <dbReference type="NCBI Taxonomy" id="230148"/>
    <lineage>
        <taxon>Eukaryota</taxon>
        <taxon>Metazoa</taxon>
        <taxon>Chordata</taxon>
        <taxon>Craniata</taxon>
        <taxon>Vertebrata</taxon>
        <taxon>Euteleostomi</taxon>
        <taxon>Actinopterygii</taxon>
        <taxon>Neopterygii</taxon>
        <taxon>Teleostei</taxon>
        <taxon>Neoteleostei</taxon>
        <taxon>Acanthomorphata</taxon>
        <taxon>Eupercaria</taxon>
        <taxon>Perciformes</taxon>
        <taxon>Cottioidei</taxon>
        <taxon>Cottales</taxon>
        <taxon>Liparidae</taxon>
        <taxon>Liparis</taxon>
    </lineage>
</organism>
<name>A0A4Z2GLA9_9TELE</name>
<dbReference type="EMBL" id="SRLO01000512">
    <property type="protein sequence ID" value="TNN53584.1"/>
    <property type="molecule type" value="Genomic_DNA"/>
</dbReference>
<protein>
    <submittedName>
        <fullName evidence="2">Uncharacterized protein</fullName>
    </submittedName>
</protein>
<reference evidence="2 3" key="1">
    <citation type="submission" date="2019-03" db="EMBL/GenBank/DDBJ databases">
        <title>First draft genome of Liparis tanakae, snailfish: a comprehensive survey of snailfish specific genes.</title>
        <authorList>
            <person name="Kim W."/>
            <person name="Song I."/>
            <person name="Jeong J.-H."/>
            <person name="Kim D."/>
            <person name="Kim S."/>
            <person name="Ryu S."/>
            <person name="Song J.Y."/>
            <person name="Lee S.K."/>
        </authorList>
    </citation>
    <scope>NUCLEOTIDE SEQUENCE [LARGE SCALE GENOMIC DNA]</scope>
    <source>
        <tissue evidence="2">Muscle</tissue>
    </source>
</reference>
<proteinExistence type="predicted"/>
<dbReference type="AlphaFoldDB" id="A0A4Z2GLA9"/>
<keyword evidence="3" id="KW-1185">Reference proteome</keyword>
<evidence type="ECO:0000256" key="1">
    <source>
        <dbReference type="SAM" id="MobiDB-lite"/>
    </source>
</evidence>
<feature type="region of interest" description="Disordered" evidence="1">
    <location>
        <begin position="112"/>
        <end position="135"/>
    </location>
</feature>